<dbReference type="AlphaFoldDB" id="C4FC74"/>
<reference evidence="1 2" key="1">
    <citation type="submission" date="2009-04" db="EMBL/GenBank/DDBJ databases">
        <authorList>
            <person name="Weinstock G."/>
            <person name="Sodergren E."/>
            <person name="Clifton S."/>
            <person name="Fulton L."/>
            <person name="Fulton B."/>
            <person name="Courtney L."/>
            <person name="Fronick C."/>
            <person name="Harrison M."/>
            <person name="Strong C."/>
            <person name="Farmer C."/>
            <person name="Delahaunty K."/>
            <person name="Markovic C."/>
            <person name="Hall O."/>
            <person name="Minx P."/>
            <person name="Tomlinson C."/>
            <person name="Mitreva M."/>
            <person name="Nelson J."/>
            <person name="Hou S."/>
            <person name="Wollam A."/>
            <person name="Pepin K.H."/>
            <person name="Johnson M."/>
            <person name="Bhonagiri V."/>
            <person name="Nash W.E."/>
            <person name="Warren W."/>
            <person name="Chinwalla A."/>
            <person name="Mardis E.R."/>
            <person name="Wilson R.K."/>
        </authorList>
    </citation>
    <scope>NUCLEOTIDE SEQUENCE [LARGE SCALE GENOMIC DNA]</scope>
    <source>
        <strain evidence="1 2">DSM 13280</strain>
    </source>
</reference>
<comment type="caution">
    <text evidence="1">The sequence shown here is derived from an EMBL/GenBank/DDBJ whole genome shotgun (WGS) entry which is preliminary data.</text>
</comment>
<dbReference type="HOGENOM" id="CLU_2600003_0_0_11"/>
<organism evidence="1 2">
    <name type="scientific">Collinsella intestinalis DSM 13280</name>
    <dbReference type="NCBI Taxonomy" id="521003"/>
    <lineage>
        <taxon>Bacteria</taxon>
        <taxon>Bacillati</taxon>
        <taxon>Actinomycetota</taxon>
        <taxon>Coriobacteriia</taxon>
        <taxon>Coriobacteriales</taxon>
        <taxon>Coriobacteriaceae</taxon>
        <taxon>Collinsella</taxon>
    </lineage>
</organism>
<evidence type="ECO:0000313" key="2">
    <source>
        <dbReference type="Proteomes" id="UP000003295"/>
    </source>
</evidence>
<proteinExistence type="predicted"/>
<dbReference type="EMBL" id="ABXH02000051">
    <property type="protein sequence ID" value="EEP43586.1"/>
    <property type="molecule type" value="Genomic_DNA"/>
</dbReference>
<name>C4FC74_9ACTN</name>
<sequence>MRDRPACIARQIGHFSQTRPVNPKFAGLFMALDAPLAFHILEHMFYFVLYSFHEIWKEGGRRERIQPLCAFYPRLHLCP</sequence>
<protein>
    <submittedName>
        <fullName evidence="1">Uncharacterized protein</fullName>
    </submittedName>
</protein>
<dbReference type="Proteomes" id="UP000003295">
    <property type="component" value="Unassembled WGS sequence"/>
</dbReference>
<accession>C4FC74</accession>
<dbReference type="STRING" id="521003.COLINT_03694"/>
<evidence type="ECO:0000313" key="1">
    <source>
        <dbReference type="EMBL" id="EEP43586.1"/>
    </source>
</evidence>
<gene>
    <name evidence="1" type="ORF">COLINT_03694</name>
</gene>